<sequence length="1322" mass="144817">SAQEGSVVLAPDLTSSSPPSSSTRSGYRRKVQHIREELRNSDEVRAVLGDQESRIAGSIDPGLHKPATFMVQDTLDPQYKLVIEIPRGDLTFSERLFKSRLERSKKRDRIHQVEEEIIGLHLAEPPPPPLGTQLNLHRPSPYERTKPLPPPSPLLQLPVLIKKKQQGTHAESGKAVHSILTTLQDPTHAKHPFINNKVAISNHRPMLGIGDGSFAKIWSGADRSGKFRDILVREARGRGLPTYQLDEFKTSATCLTNTKQTKSLFMPHDTASNEPLLGRQTNLSSDHDAATSIRFALSVDDLAPLTDPTNPTLPRQMGGIEKICRALQVDPTMGLHTDEAAAESSLGESDQPRFAVRSEAFGRNALPTVQSPSFFSFVKKAYDDRILILLSIAAFVSLGVSVYEDYGPHHDPREPRVGWVEGVAILAAVAAVVLTDATNDYQKEQQFRKLNAKKDDRCVLLLRDGREQEVNVKDVQVGDIMLLEPGDLLPVDGVILRSHNITCDESSATGESDAIKKHPDSNCYMISGAKILDGSGAMLVTAVGTHSFFGRTMMAMRQDSPDATPLQIKLDVLAESIAKLGMAASVAMLVTLVVKYFVQALVSEDPFPSGADVFSDLVRIVIQAITIIVVAVPEGLPMAVTLALAYATTQMLKDNNLVRVLSACETMGNATTVCSDKTGTLTQNKMTVVEGTLSLLPFSSVDEAKGWKSEARPKIAQMVIESIAVNSSAFEDKDEQGHLRFIGSKTESALLGFIRSMGACYRMIRADVKVVKMYPFSSLRKTMACVVESPQGKEPYRLYVKGASEIVMRSCSYYVDSEGALKALDDNARAKFDQIISRYADKTLRTIGLGYRDVSWSEFKKFTEEEPPYAKLICLGVVGIQDPLRPGVVKSVQAFAKAGVAVRMITGDNIHTACAIAKSAGILIKGGLAMTGPEFRALSKEQQTHAVKRLQVLARSSPTDKTLVVRRLQELGEIVAVTGDGTNDGPALKMADVGFSMGFAGTEVAKEASSIVLMDDNFSSILKALMWGRAVNDSVRKFLQFQLTVNIAAVVLSFISAVASDDNQSVLSAVQLLWINLIMDTLAALALATEPPSTEVLRRYPTARSAPLINGTMWKMILGQAVFQIGVNLALLKYGAVLFHLPTRADGSLTPNNLLILRTMIFNTFVFLQVFNELNCRRIDDSLNIFKNLHRNKIFLMVQVFVVVGQFVIVQYGGRAFKTVPLTRTQWILTVLIGSLSLPVGLCLRLLPSTMIYKVSEEHQPLVSSARMRWEGATKQVRLQGHFFDAIRKKKAGRSESPEDTANRSLWKKAYGAAETSLDSSE</sequence>
<dbReference type="InterPro" id="IPR008250">
    <property type="entry name" value="ATPase_P-typ_transduc_dom_A_sf"/>
</dbReference>
<dbReference type="PRINTS" id="PR00120">
    <property type="entry name" value="HATPASE"/>
</dbReference>
<dbReference type="EMBL" id="JAIFTL010000231">
    <property type="protein sequence ID" value="KAG9321088.1"/>
    <property type="molecule type" value="Genomic_DNA"/>
</dbReference>
<keyword evidence="10" id="KW-0460">Magnesium</keyword>
<dbReference type="PANTHER" id="PTHR24093:SF369">
    <property type="entry name" value="CALCIUM-TRANSPORTING ATPASE"/>
    <property type="match status" value="1"/>
</dbReference>
<evidence type="ECO:0000313" key="21">
    <source>
        <dbReference type="EMBL" id="KAG9321088.1"/>
    </source>
</evidence>
<keyword evidence="12 17" id="KW-1133">Transmembrane helix</keyword>
<dbReference type="GO" id="GO:0005388">
    <property type="term" value="F:P-type calcium transporter activity"/>
    <property type="evidence" value="ECO:0007669"/>
    <property type="project" value="UniProtKB-EC"/>
</dbReference>
<feature type="region of interest" description="Disordered" evidence="16">
    <location>
        <begin position="1"/>
        <end position="30"/>
    </location>
</feature>
<dbReference type="PRINTS" id="PR00119">
    <property type="entry name" value="CATATPASE"/>
</dbReference>
<evidence type="ECO:0000256" key="9">
    <source>
        <dbReference type="ARBA" id="ARBA00022840"/>
    </source>
</evidence>
<evidence type="ECO:0000256" key="2">
    <source>
        <dbReference type="ARBA" id="ARBA00012790"/>
    </source>
</evidence>
<evidence type="ECO:0000259" key="19">
    <source>
        <dbReference type="Pfam" id="PF00689"/>
    </source>
</evidence>
<dbReference type="Gene3D" id="2.70.150.10">
    <property type="entry name" value="Calcium-transporting ATPase, cytoplasmic transduction domain A"/>
    <property type="match status" value="1"/>
</dbReference>
<evidence type="ECO:0000256" key="3">
    <source>
        <dbReference type="ARBA" id="ARBA00022448"/>
    </source>
</evidence>
<evidence type="ECO:0000313" key="22">
    <source>
        <dbReference type="Proteomes" id="UP000717515"/>
    </source>
</evidence>
<keyword evidence="11" id="KW-1278">Translocase</keyword>
<dbReference type="SFLD" id="SFLDS00003">
    <property type="entry name" value="Haloacid_Dehalogenase"/>
    <property type="match status" value="1"/>
</dbReference>
<evidence type="ECO:0000256" key="16">
    <source>
        <dbReference type="SAM" id="MobiDB-lite"/>
    </source>
</evidence>
<dbReference type="GO" id="GO:0046872">
    <property type="term" value="F:metal ion binding"/>
    <property type="evidence" value="ECO:0007669"/>
    <property type="project" value="UniProtKB-KW"/>
</dbReference>
<feature type="transmembrane region" description="Helical" evidence="17">
    <location>
        <begin position="1071"/>
        <end position="1089"/>
    </location>
</feature>
<evidence type="ECO:0000256" key="4">
    <source>
        <dbReference type="ARBA" id="ARBA00022568"/>
    </source>
</evidence>
<dbReference type="PROSITE" id="PS00154">
    <property type="entry name" value="ATPASE_E1_E2"/>
    <property type="match status" value="1"/>
</dbReference>
<dbReference type="GO" id="GO:0016887">
    <property type="term" value="F:ATP hydrolysis activity"/>
    <property type="evidence" value="ECO:0007669"/>
    <property type="project" value="InterPro"/>
</dbReference>
<dbReference type="InterPro" id="IPR036412">
    <property type="entry name" value="HAD-like_sf"/>
</dbReference>
<evidence type="ECO:0000259" key="18">
    <source>
        <dbReference type="Pfam" id="PF00122"/>
    </source>
</evidence>
<feature type="domain" description="P-type ATPase A" evidence="18">
    <location>
        <begin position="459"/>
        <end position="555"/>
    </location>
</feature>
<reference evidence="21" key="1">
    <citation type="submission" date="2021-07" db="EMBL/GenBank/DDBJ databases">
        <title>Draft genome of Mortierella alpina, strain LL118, isolated from an aspen leaf litter sample.</title>
        <authorList>
            <person name="Yang S."/>
            <person name="Vinatzer B.A."/>
        </authorList>
    </citation>
    <scope>NUCLEOTIDE SEQUENCE</scope>
    <source>
        <strain evidence="21">LL118</strain>
    </source>
</reference>
<dbReference type="Gene3D" id="3.40.50.1000">
    <property type="entry name" value="HAD superfamily/HAD-like"/>
    <property type="match status" value="1"/>
</dbReference>
<keyword evidence="8" id="KW-0106">Calcium</keyword>
<protein>
    <recommendedName>
        <fullName evidence="2">P-type Ca(2+) transporter</fullName>
        <ecNumber evidence="2">7.2.2.10</ecNumber>
    </recommendedName>
</protein>
<dbReference type="SFLD" id="SFLDG00002">
    <property type="entry name" value="C1.7:_P-type_atpase_like"/>
    <property type="match status" value="1"/>
</dbReference>
<evidence type="ECO:0000256" key="17">
    <source>
        <dbReference type="SAM" id="Phobius"/>
    </source>
</evidence>
<evidence type="ECO:0000256" key="10">
    <source>
        <dbReference type="ARBA" id="ARBA00022842"/>
    </source>
</evidence>
<dbReference type="SUPFAM" id="SSF81660">
    <property type="entry name" value="Metal cation-transporting ATPase, ATP-binding domain N"/>
    <property type="match status" value="1"/>
</dbReference>
<keyword evidence="9" id="KW-0067">ATP-binding</keyword>
<dbReference type="FunFam" id="1.20.1110.10:FF:000039">
    <property type="entry name" value="Calcium-transporting ATPase"/>
    <property type="match status" value="1"/>
</dbReference>
<evidence type="ECO:0000256" key="11">
    <source>
        <dbReference type="ARBA" id="ARBA00022967"/>
    </source>
</evidence>
<comment type="caution">
    <text evidence="21">The sequence shown here is derived from an EMBL/GenBank/DDBJ whole genome shotgun (WGS) entry which is preliminary data.</text>
</comment>
<dbReference type="Proteomes" id="UP000717515">
    <property type="component" value="Unassembled WGS sequence"/>
</dbReference>
<dbReference type="SFLD" id="SFLDF00027">
    <property type="entry name" value="p-type_atpase"/>
    <property type="match status" value="1"/>
</dbReference>
<dbReference type="CDD" id="cd02081">
    <property type="entry name" value="P-type_ATPase_Ca_PMCA-like"/>
    <property type="match status" value="1"/>
</dbReference>
<keyword evidence="3" id="KW-0813">Transport</keyword>
<feature type="non-terminal residue" evidence="21">
    <location>
        <position position="1"/>
    </location>
</feature>
<feature type="transmembrane region" description="Helical" evidence="17">
    <location>
        <begin position="1194"/>
        <end position="1214"/>
    </location>
</feature>
<dbReference type="InterPro" id="IPR044492">
    <property type="entry name" value="P_typ_ATPase_HD_dom"/>
</dbReference>
<keyword evidence="7" id="KW-0547">Nucleotide-binding</keyword>
<dbReference type="InterPro" id="IPR018303">
    <property type="entry name" value="ATPase_P-typ_P_site"/>
</dbReference>
<dbReference type="GO" id="GO:0005524">
    <property type="term" value="F:ATP binding"/>
    <property type="evidence" value="ECO:0007669"/>
    <property type="project" value="UniProtKB-KW"/>
</dbReference>
<dbReference type="EC" id="7.2.2.10" evidence="2"/>
<feature type="transmembrane region" description="Helical" evidence="17">
    <location>
        <begin position="1226"/>
        <end position="1247"/>
    </location>
</feature>
<dbReference type="Pfam" id="PF00122">
    <property type="entry name" value="E1-E2_ATPase"/>
    <property type="match status" value="1"/>
</dbReference>
<proteinExistence type="predicted"/>
<feature type="domain" description="Cation-transporting P-type ATPase C-terminal" evidence="19">
    <location>
        <begin position="1065"/>
        <end position="1246"/>
    </location>
</feature>
<evidence type="ECO:0000256" key="7">
    <source>
        <dbReference type="ARBA" id="ARBA00022741"/>
    </source>
</evidence>
<dbReference type="SUPFAM" id="SSF81653">
    <property type="entry name" value="Calcium ATPase, transduction domain A"/>
    <property type="match status" value="1"/>
</dbReference>
<dbReference type="Gene3D" id="1.20.1110.10">
    <property type="entry name" value="Calcium-transporting ATPase, transmembrane domain"/>
    <property type="match status" value="1"/>
</dbReference>
<gene>
    <name evidence="21" type="ORF">KVV02_007613</name>
</gene>
<keyword evidence="13" id="KW-0406">Ion transport</keyword>
<dbReference type="PANTHER" id="PTHR24093">
    <property type="entry name" value="CATION TRANSPORTING ATPASE"/>
    <property type="match status" value="1"/>
</dbReference>
<dbReference type="GO" id="GO:0005886">
    <property type="term" value="C:plasma membrane"/>
    <property type="evidence" value="ECO:0007669"/>
    <property type="project" value="TreeGrafter"/>
</dbReference>
<evidence type="ECO:0000256" key="1">
    <source>
        <dbReference type="ARBA" id="ARBA00004127"/>
    </source>
</evidence>
<feature type="transmembrane region" description="Helical" evidence="17">
    <location>
        <begin position="423"/>
        <end position="441"/>
    </location>
</feature>
<dbReference type="InterPro" id="IPR001757">
    <property type="entry name" value="P_typ_ATPase"/>
</dbReference>
<dbReference type="Pfam" id="PF13246">
    <property type="entry name" value="Cation_ATPase"/>
    <property type="match status" value="1"/>
</dbReference>
<feature type="transmembrane region" description="Helical" evidence="17">
    <location>
        <begin position="618"/>
        <end position="647"/>
    </location>
</feature>
<keyword evidence="6" id="KW-0479">Metal-binding</keyword>
<feature type="transmembrane region" description="Helical" evidence="17">
    <location>
        <begin position="577"/>
        <end position="598"/>
    </location>
</feature>
<comment type="subcellular location">
    <subcellularLocation>
        <location evidence="1">Endomembrane system</location>
        <topology evidence="1">Multi-pass membrane protein</topology>
    </subcellularLocation>
</comment>
<dbReference type="InterPro" id="IPR059000">
    <property type="entry name" value="ATPase_P-type_domA"/>
</dbReference>
<dbReference type="GO" id="GO:0012505">
    <property type="term" value="C:endomembrane system"/>
    <property type="evidence" value="ECO:0007669"/>
    <property type="project" value="UniProtKB-SubCell"/>
</dbReference>
<dbReference type="InterPro" id="IPR006408">
    <property type="entry name" value="P-type_ATPase_IIB"/>
</dbReference>
<dbReference type="InterPro" id="IPR004014">
    <property type="entry name" value="ATPase_P-typ_cation-transptr_N"/>
</dbReference>
<organism evidence="21 22">
    <name type="scientific">Mortierella alpina</name>
    <name type="common">Oleaginous fungus</name>
    <name type="synonym">Mortierella renispora</name>
    <dbReference type="NCBI Taxonomy" id="64518"/>
    <lineage>
        <taxon>Eukaryota</taxon>
        <taxon>Fungi</taxon>
        <taxon>Fungi incertae sedis</taxon>
        <taxon>Mucoromycota</taxon>
        <taxon>Mortierellomycotina</taxon>
        <taxon>Mortierellomycetes</taxon>
        <taxon>Mortierellales</taxon>
        <taxon>Mortierellaceae</taxon>
        <taxon>Mortierella</taxon>
    </lineage>
</organism>
<dbReference type="InterPro" id="IPR023214">
    <property type="entry name" value="HAD_sf"/>
</dbReference>
<evidence type="ECO:0000256" key="13">
    <source>
        <dbReference type="ARBA" id="ARBA00023065"/>
    </source>
</evidence>
<evidence type="ECO:0000256" key="14">
    <source>
        <dbReference type="ARBA" id="ARBA00023136"/>
    </source>
</evidence>
<dbReference type="InterPro" id="IPR023299">
    <property type="entry name" value="ATPase_P-typ_cyto_dom_N"/>
</dbReference>
<feature type="domain" description="Cation-transporting P-type ATPase N-terminal" evidence="20">
    <location>
        <begin position="318"/>
        <end position="397"/>
    </location>
</feature>
<evidence type="ECO:0000256" key="15">
    <source>
        <dbReference type="ARBA" id="ARBA00048694"/>
    </source>
</evidence>
<dbReference type="NCBIfam" id="TIGR01494">
    <property type="entry name" value="ATPase_P-type"/>
    <property type="match status" value="2"/>
</dbReference>
<feature type="transmembrane region" description="Helical" evidence="17">
    <location>
        <begin position="1121"/>
        <end position="1142"/>
    </location>
</feature>
<dbReference type="SUPFAM" id="SSF56784">
    <property type="entry name" value="HAD-like"/>
    <property type="match status" value="1"/>
</dbReference>
<feature type="compositionally biased region" description="Low complexity" evidence="16">
    <location>
        <begin position="14"/>
        <end position="25"/>
    </location>
</feature>
<dbReference type="FunFam" id="2.70.150.10:FF:000028">
    <property type="entry name" value="Calcium-transporting ATPase"/>
    <property type="match status" value="1"/>
</dbReference>
<dbReference type="NCBIfam" id="TIGR01517">
    <property type="entry name" value="ATPase-IIB_Ca"/>
    <property type="match status" value="1"/>
</dbReference>
<dbReference type="GO" id="GO:0006874">
    <property type="term" value="P:intracellular calcium ion homeostasis"/>
    <property type="evidence" value="ECO:0007669"/>
    <property type="project" value="TreeGrafter"/>
</dbReference>
<dbReference type="Pfam" id="PF00689">
    <property type="entry name" value="Cation_ATPase_C"/>
    <property type="match status" value="1"/>
</dbReference>
<evidence type="ECO:0000256" key="5">
    <source>
        <dbReference type="ARBA" id="ARBA00022692"/>
    </source>
</evidence>
<feature type="transmembrane region" description="Helical" evidence="17">
    <location>
        <begin position="1154"/>
        <end position="1174"/>
    </location>
</feature>
<evidence type="ECO:0000259" key="20">
    <source>
        <dbReference type="Pfam" id="PF00690"/>
    </source>
</evidence>
<feature type="transmembrane region" description="Helical" evidence="17">
    <location>
        <begin position="1038"/>
        <end position="1059"/>
    </location>
</feature>
<evidence type="ECO:0000256" key="12">
    <source>
        <dbReference type="ARBA" id="ARBA00022989"/>
    </source>
</evidence>
<comment type="catalytic activity">
    <reaction evidence="15">
        <text>Ca(2+)(in) + ATP + H2O = Ca(2+)(out) + ADP + phosphate + H(+)</text>
        <dbReference type="Rhea" id="RHEA:18105"/>
        <dbReference type="ChEBI" id="CHEBI:15377"/>
        <dbReference type="ChEBI" id="CHEBI:15378"/>
        <dbReference type="ChEBI" id="CHEBI:29108"/>
        <dbReference type="ChEBI" id="CHEBI:30616"/>
        <dbReference type="ChEBI" id="CHEBI:43474"/>
        <dbReference type="ChEBI" id="CHEBI:456216"/>
        <dbReference type="EC" id="7.2.2.10"/>
    </reaction>
</comment>
<feature type="transmembrane region" description="Helical" evidence="17">
    <location>
        <begin position="386"/>
        <end position="403"/>
    </location>
</feature>
<name>A0A9P7ZY74_MORAP</name>
<accession>A0A9P7ZY74</accession>
<evidence type="ECO:0000256" key="8">
    <source>
        <dbReference type="ARBA" id="ARBA00022837"/>
    </source>
</evidence>
<keyword evidence="14 17" id="KW-0472">Membrane</keyword>
<dbReference type="InterPro" id="IPR023298">
    <property type="entry name" value="ATPase_P-typ_TM_dom_sf"/>
</dbReference>
<dbReference type="InterPro" id="IPR006068">
    <property type="entry name" value="ATPase_P-typ_cation-transptr_C"/>
</dbReference>
<dbReference type="SUPFAM" id="SSF81665">
    <property type="entry name" value="Calcium ATPase, transmembrane domain M"/>
    <property type="match status" value="1"/>
</dbReference>
<keyword evidence="5 17" id="KW-0812">Transmembrane</keyword>
<keyword evidence="4" id="KW-0109">Calcium transport</keyword>
<evidence type="ECO:0000256" key="6">
    <source>
        <dbReference type="ARBA" id="ARBA00022723"/>
    </source>
</evidence>
<dbReference type="Gene3D" id="3.40.1110.10">
    <property type="entry name" value="Calcium-transporting ATPase, cytoplasmic domain N"/>
    <property type="match status" value="1"/>
</dbReference>
<dbReference type="Pfam" id="PF00690">
    <property type="entry name" value="Cation_ATPase_N"/>
    <property type="match status" value="1"/>
</dbReference>